<dbReference type="Proteomes" id="UP000684084">
    <property type="component" value="Unassembled WGS sequence"/>
</dbReference>
<dbReference type="AlphaFoldDB" id="A0A916E401"/>
<proteinExistence type="predicted"/>
<dbReference type="GO" id="GO:0004672">
    <property type="term" value="F:protein kinase activity"/>
    <property type="evidence" value="ECO:0007669"/>
    <property type="project" value="InterPro"/>
</dbReference>
<organism evidence="3 4">
    <name type="scientific">Rhizophagus irregularis</name>
    <dbReference type="NCBI Taxonomy" id="588596"/>
    <lineage>
        <taxon>Eukaryota</taxon>
        <taxon>Fungi</taxon>
        <taxon>Fungi incertae sedis</taxon>
        <taxon>Mucoromycota</taxon>
        <taxon>Glomeromycotina</taxon>
        <taxon>Glomeromycetes</taxon>
        <taxon>Glomerales</taxon>
        <taxon>Glomeraceae</taxon>
        <taxon>Rhizophagus</taxon>
    </lineage>
</organism>
<dbReference type="Pfam" id="PF00069">
    <property type="entry name" value="Pkinase"/>
    <property type="match status" value="1"/>
</dbReference>
<evidence type="ECO:0000259" key="2">
    <source>
        <dbReference type="PROSITE" id="PS50011"/>
    </source>
</evidence>
<dbReference type="GO" id="GO:0005524">
    <property type="term" value="F:ATP binding"/>
    <property type="evidence" value="ECO:0007669"/>
    <property type="project" value="InterPro"/>
</dbReference>
<reference evidence="3" key="1">
    <citation type="submission" date="2020-05" db="EMBL/GenBank/DDBJ databases">
        <authorList>
            <person name="Rincon C."/>
            <person name="Sanders R I."/>
            <person name="Robbins C."/>
            <person name="Chaturvedi A."/>
        </authorList>
    </citation>
    <scope>NUCLEOTIDE SEQUENCE</scope>
    <source>
        <strain evidence="3">CHB12</strain>
    </source>
</reference>
<comment type="caution">
    <text evidence="3">The sequence shown here is derived from an EMBL/GenBank/DDBJ whole genome shotgun (WGS) entry which is preliminary data.</text>
</comment>
<evidence type="ECO:0000313" key="3">
    <source>
        <dbReference type="EMBL" id="CAB5360512.1"/>
    </source>
</evidence>
<dbReference type="PANTHER" id="PTHR37171">
    <property type="entry name" value="SERINE/THREONINE-PROTEIN KINASE YRZF-RELATED"/>
    <property type="match status" value="1"/>
</dbReference>
<dbReference type="InterPro" id="IPR000719">
    <property type="entry name" value="Prot_kinase_dom"/>
</dbReference>
<gene>
    <name evidence="3" type="ORF">CHRIB12_LOCUS8223</name>
</gene>
<feature type="compositionally biased region" description="Acidic residues" evidence="1">
    <location>
        <begin position="265"/>
        <end position="286"/>
    </location>
</feature>
<evidence type="ECO:0000313" key="4">
    <source>
        <dbReference type="Proteomes" id="UP000684084"/>
    </source>
</evidence>
<evidence type="ECO:0000256" key="1">
    <source>
        <dbReference type="SAM" id="MobiDB-lite"/>
    </source>
</evidence>
<dbReference type="PROSITE" id="PS50011">
    <property type="entry name" value="PROTEIN_KINASE_DOM"/>
    <property type="match status" value="1"/>
</dbReference>
<dbReference type="PANTHER" id="PTHR37171:SF1">
    <property type="entry name" value="SERINE_THREONINE-PROTEIN KINASE YRZF-RELATED"/>
    <property type="match status" value="1"/>
</dbReference>
<protein>
    <recommendedName>
        <fullName evidence="2">Protein kinase domain-containing protein</fullName>
    </recommendedName>
</protein>
<dbReference type="InterPro" id="IPR052396">
    <property type="entry name" value="Meiotic_Drive_Suppr_Kinase"/>
</dbReference>
<dbReference type="OrthoDB" id="2156052at2759"/>
<name>A0A916E401_9GLOM</name>
<dbReference type="EMBL" id="CAGKOT010000015">
    <property type="protein sequence ID" value="CAB5360512.1"/>
    <property type="molecule type" value="Genomic_DNA"/>
</dbReference>
<feature type="compositionally biased region" description="Acidic residues" evidence="1">
    <location>
        <begin position="249"/>
        <end position="258"/>
    </location>
</feature>
<feature type="domain" description="Protein kinase" evidence="2">
    <location>
        <begin position="310"/>
        <end position="472"/>
    </location>
</feature>
<accession>A0A916E401</accession>
<feature type="region of interest" description="Disordered" evidence="1">
    <location>
        <begin position="247"/>
        <end position="295"/>
    </location>
</feature>
<sequence>MTQTAGQILGRAVPDCQWIPRNSNSTSTIAAYQRFPEIVREWTGFNRNVRLTTAGRQFPLPGGQFDTYPALNIPLSLEGDVKDRFYLNVLVPVQALLPPGACFGVTSPGFLGSSDHVLSTNNFTVAKMPVEYKTRHNLNLIGYHFWQIYRLADRRLITDLRFKFKKRILSQIFGQMACNGLHYGILSNYSDTYFLKREETSPTTLYVTRVVQPTDTDPTLRECVYYISQLAINDNVGNRLRRVVTADISSDDDDDDSDSSYHDQDDNDDPYYPDDSESSDDDDDDYYVSSGRKRKRASESSSKSVAIGITTVGEYIGGGSFGKVFSGHYNNQVVAWKTCDAYKQQEEMKTLNHEARIYSILKECQGRDVPRLFYKGYIYDRYLFALALQLIEDSRHIDPARLTKKEKELIVNQLRSIHNLGVLHNDISPRNILYEPKSRRYFFIDFGLSEIVDNKSPKLHKEEARLKKILQL</sequence>
<dbReference type="VEuPathDB" id="FungiDB:RhiirFUN_019001"/>